<dbReference type="KEGG" id="ddd:Dda3937_03388"/>
<evidence type="ECO:0000256" key="1">
    <source>
        <dbReference type="SAM" id="MobiDB-lite"/>
    </source>
</evidence>
<keyword evidence="3" id="KW-1185">Reference proteome</keyword>
<evidence type="ECO:0000313" key="2">
    <source>
        <dbReference type="EMBL" id="ADM97246.1"/>
    </source>
</evidence>
<name>E0SBU8_DICD3</name>
<sequence length="105" mass="12183">MRQFRWFIHFFCGHLCEEHHEKVRKTHFALHAAVISTTKLPFPFNQLPCLSTTSPPPDAARFRRGFRNGERSHYAGFIHRQAPKSSQKISKTSKSTTRQGCKSKQ</sequence>
<reference evidence="2 3" key="1">
    <citation type="journal article" date="2011" name="J. Bacteriol.">
        <title>Genome sequence of the plant-pathogenic bacterium Dickeya dadantii 3937.</title>
        <authorList>
            <person name="Glasner J.D."/>
            <person name="Yang C.H."/>
            <person name="Reverchon S."/>
            <person name="Hugouvieux-Cotte-Pattat N."/>
            <person name="Condemine G."/>
            <person name="Bohin J.P."/>
            <person name="Van Gijsegem F."/>
            <person name="Yang S."/>
            <person name="Franza T."/>
            <person name="Expert D."/>
            <person name="Plunkett G. III"/>
            <person name="San Francisco M.J."/>
            <person name="Charkowski A.O."/>
            <person name="Py B."/>
            <person name="Bell K."/>
            <person name="Rauscher L."/>
            <person name="Rodriguez-Palenzuela P."/>
            <person name="Toussaint A."/>
            <person name="Holeva M.C."/>
            <person name="He S.Y."/>
            <person name="Douet V."/>
            <person name="Boccara M."/>
            <person name="Blanco C."/>
            <person name="Toth I."/>
            <person name="Anderson B.D."/>
            <person name="Biehl B.S."/>
            <person name="Mau B."/>
            <person name="Flynn S.M."/>
            <person name="Barras F."/>
            <person name="Lindeberg M."/>
            <person name="Birch P.R."/>
            <person name="Tsuyumu S."/>
            <person name="Shi X."/>
            <person name="Hibbing M."/>
            <person name="Yap M.N."/>
            <person name="Carpentier M."/>
            <person name="Dassa E."/>
            <person name="Umehara M."/>
            <person name="Kim J.F."/>
            <person name="Rusch M."/>
            <person name="Soni P."/>
            <person name="Mayhew G.F."/>
            <person name="Fouts D.E."/>
            <person name="Gill S.R."/>
            <person name="Blattner F.R."/>
            <person name="Keen N.T."/>
            <person name="Perna N.T."/>
        </authorList>
    </citation>
    <scope>NUCLEOTIDE SEQUENCE [LARGE SCALE GENOMIC DNA]</scope>
    <source>
        <strain evidence="2 3">3937</strain>
    </source>
</reference>
<dbReference type="STRING" id="198628.Dda3937_03388"/>
<dbReference type="Proteomes" id="UP000006859">
    <property type="component" value="Chromosome"/>
</dbReference>
<dbReference type="EMBL" id="CP002038">
    <property type="protein sequence ID" value="ADM97246.1"/>
    <property type="molecule type" value="Genomic_DNA"/>
</dbReference>
<feature type="region of interest" description="Disordered" evidence="1">
    <location>
        <begin position="76"/>
        <end position="105"/>
    </location>
</feature>
<dbReference type="HOGENOM" id="CLU_2232282_0_0_6"/>
<feature type="compositionally biased region" description="Low complexity" evidence="1">
    <location>
        <begin position="84"/>
        <end position="97"/>
    </location>
</feature>
<gene>
    <name evidence="2" type="ordered locus">Dda3937_03388</name>
</gene>
<dbReference type="AlphaFoldDB" id="E0SBU8"/>
<evidence type="ECO:0000313" key="3">
    <source>
        <dbReference type="Proteomes" id="UP000006859"/>
    </source>
</evidence>
<proteinExistence type="predicted"/>
<accession>E0SBU8</accession>
<protein>
    <submittedName>
        <fullName evidence="2">Uncharacterized protein</fullName>
    </submittedName>
</protein>
<organism evidence="2 3">
    <name type="scientific">Dickeya dadantii (strain 3937)</name>
    <name type="common">Erwinia chrysanthemi (strain 3937)</name>
    <dbReference type="NCBI Taxonomy" id="198628"/>
    <lineage>
        <taxon>Bacteria</taxon>
        <taxon>Pseudomonadati</taxon>
        <taxon>Pseudomonadota</taxon>
        <taxon>Gammaproteobacteria</taxon>
        <taxon>Enterobacterales</taxon>
        <taxon>Pectobacteriaceae</taxon>
        <taxon>Dickeya</taxon>
    </lineage>
</organism>